<dbReference type="AlphaFoldDB" id="A0A225VRI4"/>
<name>A0A225VRI4_9STRA</name>
<dbReference type="Pfam" id="PF16810">
    <property type="entry name" value="RXLR"/>
    <property type="match status" value="1"/>
</dbReference>
<comment type="subcellular location">
    <subcellularLocation>
        <location evidence="1 5">Secreted</location>
    </subcellularLocation>
</comment>
<keyword evidence="3 5" id="KW-0964">Secreted</keyword>
<evidence type="ECO:0000313" key="6">
    <source>
        <dbReference type="EMBL" id="OWZ08141.1"/>
    </source>
</evidence>
<proteinExistence type="inferred from homology"/>
<accession>A0A225VRI4</accession>
<evidence type="ECO:0000256" key="1">
    <source>
        <dbReference type="ARBA" id="ARBA00004613"/>
    </source>
</evidence>
<dbReference type="Proteomes" id="UP000198211">
    <property type="component" value="Unassembled WGS sequence"/>
</dbReference>
<comment type="caution">
    <text evidence="6">The sequence shown here is derived from an EMBL/GenBank/DDBJ whole genome shotgun (WGS) entry which is preliminary data.</text>
</comment>
<dbReference type="OrthoDB" id="98107at2759"/>
<evidence type="ECO:0000256" key="5">
    <source>
        <dbReference type="RuleBase" id="RU367124"/>
    </source>
</evidence>
<evidence type="ECO:0000313" key="7">
    <source>
        <dbReference type="Proteomes" id="UP000198211"/>
    </source>
</evidence>
<dbReference type="GO" id="GO:0005576">
    <property type="term" value="C:extracellular region"/>
    <property type="evidence" value="ECO:0007669"/>
    <property type="project" value="UniProtKB-SubCell"/>
</dbReference>
<comment type="similarity">
    <text evidence="2 5">Belongs to the RxLR effector family.</text>
</comment>
<feature type="chain" id="PRO_5028501142" description="RxLR effector protein" evidence="5">
    <location>
        <begin position="21"/>
        <end position="163"/>
    </location>
</feature>
<reference evidence="7" key="1">
    <citation type="submission" date="2017-03" db="EMBL/GenBank/DDBJ databases">
        <title>Phytopthora megakarya and P. palmivora, two closely related causual agents of cacao black pod achieved similar genome size and gene model numbers by different mechanisms.</title>
        <authorList>
            <person name="Ali S."/>
            <person name="Shao J."/>
            <person name="Larry D.J."/>
            <person name="Kronmiller B."/>
            <person name="Shen D."/>
            <person name="Strem M.D."/>
            <person name="Melnick R.L."/>
            <person name="Guiltinan M.J."/>
            <person name="Tyler B.M."/>
            <person name="Meinhardt L.W."/>
            <person name="Bailey B.A."/>
        </authorList>
    </citation>
    <scope>NUCLEOTIDE SEQUENCE [LARGE SCALE GENOMIC DNA]</scope>
    <source>
        <strain evidence="7">zdho120</strain>
    </source>
</reference>
<sequence>MRFYYVALAVMATFLASASAVASDAVKNEVRQSLSETITVAETNDGVKRSLRYGDDEKNSVDSVNDNEERGGVDINDLMRTVRSKLGVIHLDVEKDLTKKIRKDILNTWLEQNISQKKFATKLGLNNINDEAARNYKWFAEHMGQFRTGKKVKKIPEGMIGDW</sequence>
<comment type="function">
    <text evidence="5">Effector that suppresses plant defense responses during pathogen infection.</text>
</comment>
<dbReference type="EMBL" id="NBNE01003260">
    <property type="protein sequence ID" value="OWZ08141.1"/>
    <property type="molecule type" value="Genomic_DNA"/>
</dbReference>
<gene>
    <name evidence="6" type="ORF">PHMEG_00019365</name>
</gene>
<comment type="domain">
    <text evidence="5">The RxLR-dEER motif acts to carry the protein into the host cell cytoplasm through binding to cell surface phosphatidylinositol-3-phosphate.</text>
</comment>
<evidence type="ECO:0000256" key="2">
    <source>
        <dbReference type="ARBA" id="ARBA00010400"/>
    </source>
</evidence>
<protein>
    <recommendedName>
        <fullName evidence="5">RxLR effector protein</fullName>
    </recommendedName>
</protein>
<dbReference type="InterPro" id="IPR031825">
    <property type="entry name" value="RXLR"/>
</dbReference>
<evidence type="ECO:0000256" key="3">
    <source>
        <dbReference type="ARBA" id="ARBA00022525"/>
    </source>
</evidence>
<evidence type="ECO:0000256" key="4">
    <source>
        <dbReference type="ARBA" id="ARBA00022729"/>
    </source>
</evidence>
<keyword evidence="4 5" id="KW-0732">Signal</keyword>
<feature type="signal peptide" evidence="5">
    <location>
        <begin position="1"/>
        <end position="20"/>
    </location>
</feature>
<keyword evidence="7" id="KW-1185">Reference proteome</keyword>
<organism evidence="6 7">
    <name type="scientific">Phytophthora megakarya</name>
    <dbReference type="NCBI Taxonomy" id="4795"/>
    <lineage>
        <taxon>Eukaryota</taxon>
        <taxon>Sar</taxon>
        <taxon>Stramenopiles</taxon>
        <taxon>Oomycota</taxon>
        <taxon>Peronosporomycetes</taxon>
        <taxon>Peronosporales</taxon>
        <taxon>Peronosporaceae</taxon>
        <taxon>Phytophthora</taxon>
    </lineage>
</organism>